<evidence type="ECO:0000256" key="1">
    <source>
        <dbReference type="ARBA" id="ARBA00007074"/>
    </source>
</evidence>
<proteinExistence type="inferred from homology"/>
<evidence type="ECO:0000256" key="5">
    <source>
        <dbReference type="SAM" id="SignalP"/>
    </source>
</evidence>
<dbReference type="Pfam" id="PF00877">
    <property type="entry name" value="NLPC_P60"/>
    <property type="match status" value="1"/>
</dbReference>
<dbReference type="InterPro" id="IPR051202">
    <property type="entry name" value="Peptidase_C40"/>
</dbReference>
<evidence type="ECO:0000256" key="2">
    <source>
        <dbReference type="ARBA" id="ARBA00022670"/>
    </source>
</evidence>
<dbReference type="OrthoDB" id="9807055at2"/>
<reference evidence="7 8" key="1">
    <citation type="submission" date="2019-06" db="EMBL/GenBank/DDBJ databases">
        <title>Echinicola alkalisoli sp. nov. isolated from saline soil.</title>
        <authorList>
            <person name="Sun J.-Q."/>
            <person name="Xu L."/>
        </authorList>
    </citation>
    <scope>NUCLEOTIDE SEQUENCE [LARGE SCALE GENOMIC DNA]</scope>
    <source>
        <strain evidence="7 8">LN3S3</strain>
    </source>
</reference>
<dbReference type="InterPro" id="IPR000064">
    <property type="entry name" value="NLP_P60_dom"/>
</dbReference>
<dbReference type="AlphaFoldDB" id="A0A514CGY2"/>
<dbReference type="Gene3D" id="3.90.1720.10">
    <property type="entry name" value="endopeptidase domain like (from Nostoc punctiforme)"/>
    <property type="match status" value="1"/>
</dbReference>
<protein>
    <submittedName>
        <fullName evidence="7">NlpC/P60 family protein</fullName>
    </submittedName>
</protein>
<feature type="chain" id="PRO_5021753552" evidence="5">
    <location>
        <begin position="22"/>
        <end position="163"/>
    </location>
</feature>
<feature type="signal peptide" evidence="5">
    <location>
        <begin position="1"/>
        <end position="21"/>
    </location>
</feature>
<dbReference type="PROSITE" id="PS51935">
    <property type="entry name" value="NLPC_P60"/>
    <property type="match status" value="1"/>
</dbReference>
<gene>
    <name evidence="7" type="ORF">FKX85_08550</name>
</gene>
<evidence type="ECO:0000313" key="8">
    <source>
        <dbReference type="Proteomes" id="UP000316614"/>
    </source>
</evidence>
<dbReference type="PROSITE" id="PS51257">
    <property type="entry name" value="PROKAR_LIPOPROTEIN"/>
    <property type="match status" value="1"/>
</dbReference>
<feature type="domain" description="NlpC/P60" evidence="6">
    <location>
        <begin position="36"/>
        <end position="163"/>
    </location>
</feature>
<dbReference type="GO" id="GO:0006508">
    <property type="term" value="P:proteolysis"/>
    <property type="evidence" value="ECO:0007669"/>
    <property type="project" value="UniProtKB-KW"/>
</dbReference>
<dbReference type="RefSeq" id="WP_141614336.1">
    <property type="nucleotide sequence ID" value="NZ_CP041253.1"/>
</dbReference>
<dbReference type="InterPro" id="IPR038765">
    <property type="entry name" value="Papain-like_cys_pep_sf"/>
</dbReference>
<dbReference type="PANTHER" id="PTHR47053">
    <property type="entry name" value="MUREIN DD-ENDOPEPTIDASE MEPH-RELATED"/>
    <property type="match status" value="1"/>
</dbReference>
<keyword evidence="5" id="KW-0732">Signal</keyword>
<keyword evidence="8" id="KW-1185">Reference proteome</keyword>
<evidence type="ECO:0000256" key="3">
    <source>
        <dbReference type="ARBA" id="ARBA00022801"/>
    </source>
</evidence>
<evidence type="ECO:0000259" key="6">
    <source>
        <dbReference type="PROSITE" id="PS51935"/>
    </source>
</evidence>
<dbReference type="KEGG" id="echi:FKX85_08550"/>
<dbReference type="PANTHER" id="PTHR47053:SF1">
    <property type="entry name" value="MUREIN DD-ENDOPEPTIDASE MEPH-RELATED"/>
    <property type="match status" value="1"/>
</dbReference>
<keyword evidence="2" id="KW-0645">Protease</keyword>
<dbReference type="SUPFAM" id="SSF54001">
    <property type="entry name" value="Cysteine proteinases"/>
    <property type="match status" value="1"/>
</dbReference>
<name>A0A514CGY2_9BACT</name>
<dbReference type="GO" id="GO:0008234">
    <property type="term" value="F:cysteine-type peptidase activity"/>
    <property type="evidence" value="ECO:0007669"/>
    <property type="project" value="UniProtKB-KW"/>
</dbReference>
<keyword evidence="4" id="KW-0788">Thiol protease</keyword>
<dbReference type="Proteomes" id="UP000316614">
    <property type="component" value="Chromosome"/>
</dbReference>
<keyword evidence="3" id="KW-0378">Hydrolase</keyword>
<dbReference type="EMBL" id="CP041253">
    <property type="protein sequence ID" value="QDH79086.1"/>
    <property type="molecule type" value="Genomic_DNA"/>
</dbReference>
<organism evidence="7 8">
    <name type="scientific">Echinicola soli</name>
    <dbReference type="NCBI Taxonomy" id="2591634"/>
    <lineage>
        <taxon>Bacteria</taxon>
        <taxon>Pseudomonadati</taxon>
        <taxon>Bacteroidota</taxon>
        <taxon>Cytophagia</taxon>
        <taxon>Cytophagales</taxon>
        <taxon>Cyclobacteriaceae</taxon>
        <taxon>Echinicola</taxon>
    </lineage>
</organism>
<sequence>MSKYFVQRPSTTLIFICSLMAAVVFSSCSASKKAYRKNVSTVIQTAKSYRGTPYRYGGTTRSGMDCSALLYLSFQRVGIQLPRSSSAQSKVGKKVSKRKLEKGDVVFFATGRRKNKVTHAGIVTDKGRRGIQFIHSSSSLGVTEDNLSSGYWKPRFVRARRYL</sequence>
<evidence type="ECO:0000313" key="7">
    <source>
        <dbReference type="EMBL" id="QDH79086.1"/>
    </source>
</evidence>
<accession>A0A514CGY2</accession>
<comment type="similarity">
    <text evidence="1">Belongs to the peptidase C40 family.</text>
</comment>
<evidence type="ECO:0000256" key="4">
    <source>
        <dbReference type="ARBA" id="ARBA00022807"/>
    </source>
</evidence>